<keyword evidence="1" id="KW-0472">Membrane</keyword>
<dbReference type="RefSeq" id="WP_013897722.1">
    <property type="nucleotide sequence ID" value="NC_015676.1"/>
</dbReference>
<gene>
    <name evidence="2" type="ordered locus">Mzhil_0408</name>
</gene>
<dbReference type="AlphaFoldDB" id="F7XPF4"/>
<organism evidence="2 3">
    <name type="scientific">Methanosalsum zhilinae (strain DSM 4017 / NBRC 107636 / OCM 62 / WeN5)</name>
    <name type="common">Methanohalophilus zhilinae</name>
    <dbReference type="NCBI Taxonomy" id="679901"/>
    <lineage>
        <taxon>Archaea</taxon>
        <taxon>Methanobacteriati</taxon>
        <taxon>Methanobacteriota</taxon>
        <taxon>Stenosarchaea group</taxon>
        <taxon>Methanomicrobia</taxon>
        <taxon>Methanosarcinales</taxon>
        <taxon>Methanosarcinaceae</taxon>
        <taxon>Methanosalsum</taxon>
    </lineage>
</organism>
<protein>
    <recommendedName>
        <fullName evidence="4">DUF420 domain-containing protein</fullName>
    </recommendedName>
</protein>
<dbReference type="EMBL" id="CP002101">
    <property type="protein sequence ID" value="AEH60283.1"/>
    <property type="molecule type" value="Genomic_DNA"/>
</dbReference>
<sequence length="141" mass="15895">MTIPESIMLADVSLILQILALIILVYSILKFKRSNRKKEDIDTHGKIASIAFALVLITVVYMAYSAYNLFQLWISVGVSLTTPIVMLVSLHGLLGVITLIFAALFVANRWKWKKVGYMRSIAATWTITFLGGIIIYSYMYL</sequence>
<keyword evidence="3" id="KW-1185">Reference proteome</keyword>
<feature type="transmembrane region" description="Helical" evidence="1">
    <location>
        <begin position="84"/>
        <end position="108"/>
    </location>
</feature>
<evidence type="ECO:0008006" key="4">
    <source>
        <dbReference type="Google" id="ProtNLM"/>
    </source>
</evidence>
<proteinExistence type="predicted"/>
<dbReference type="OrthoDB" id="134275at2157"/>
<accession>F7XPF4</accession>
<feature type="transmembrane region" description="Helical" evidence="1">
    <location>
        <begin position="6"/>
        <end position="26"/>
    </location>
</feature>
<evidence type="ECO:0000313" key="3">
    <source>
        <dbReference type="Proteomes" id="UP000006622"/>
    </source>
</evidence>
<keyword evidence="1" id="KW-1133">Transmembrane helix</keyword>
<keyword evidence="1" id="KW-0812">Transmembrane</keyword>
<evidence type="ECO:0000313" key="2">
    <source>
        <dbReference type="EMBL" id="AEH60283.1"/>
    </source>
</evidence>
<dbReference type="KEGG" id="mzh:Mzhil_0408"/>
<feature type="transmembrane region" description="Helical" evidence="1">
    <location>
        <begin position="47"/>
        <end position="64"/>
    </location>
</feature>
<reference evidence="2 3" key="1">
    <citation type="submission" date="2010-07" db="EMBL/GenBank/DDBJ databases">
        <title>The complete genome of Methanosalsum zhilinae DSM 4017.</title>
        <authorList>
            <consortium name="US DOE Joint Genome Institute (JGI-PGF)"/>
            <person name="Lucas S."/>
            <person name="Copeland A."/>
            <person name="Lapidus A."/>
            <person name="Glavina del Rio T."/>
            <person name="Dalin E."/>
            <person name="Tice H."/>
            <person name="Bruce D."/>
            <person name="Goodwin L."/>
            <person name="Pitluck S."/>
            <person name="Kyrpides N."/>
            <person name="Mavromatis K."/>
            <person name="Ovchinnikova G."/>
            <person name="Daligault H."/>
            <person name="Detter J.C."/>
            <person name="Han C."/>
            <person name="Tapia R."/>
            <person name="Larimer F."/>
            <person name="Land M."/>
            <person name="Hauser L."/>
            <person name="Markowitz V."/>
            <person name="Cheng J.-F."/>
            <person name="Hugenholtz P."/>
            <person name="Woyke T."/>
            <person name="Wu D."/>
            <person name="Spring S."/>
            <person name="Schueler E."/>
            <person name="Brambilla E."/>
            <person name="Klenk H.-P."/>
            <person name="Eisen J.A."/>
        </authorList>
    </citation>
    <scope>NUCLEOTIDE SEQUENCE [LARGE SCALE GENOMIC DNA]</scope>
    <source>
        <strain evidence="3">DSM 4017 / NBRC 107636 / OCM 62 / WeN5</strain>
    </source>
</reference>
<dbReference type="GeneID" id="10822013"/>
<name>F7XPF4_METZD</name>
<dbReference type="Proteomes" id="UP000006622">
    <property type="component" value="Chromosome"/>
</dbReference>
<evidence type="ECO:0000256" key="1">
    <source>
        <dbReference type="SAM" id="Phobius"/>
    </source>
</evidence>
<dbReference type="HOGENOM" id="CLU_151707_0_0_2"/>
<feature type="transmembrane region" description="Helical" evidence="1">
    <location>
        <begin position="120"/>
        <end position="139"/>
    </location>
</feature>